<keyword evidence="2" id="KW-1185">Reference proteome</keyword>
<dbReference type="EMBL" id="CP003058">
    <property type="protein sequence ID" value="AEQ22719.1"/>
    <property type="molecule type" value="Genomic_DNA"/>
</dbReference>
<sequence length="74" mass="8391">MTRYLGKDFLPEDPVLTLTAVVKEQAACIVDTCDENHCNIVPFRKVGYFVYYNKILAANACFLKKEEAGKRLFG</sequence>
<dbReference type="Proteomes" id="UP000007093">
    <property type="component" value="Chromosome"/>
</dbReference>
<dbReference type="InParanoid" id="G4Q2R3"/>
<evidence type="ECO:0000313" key="1">
    <source>
        <dbReference type="EMBL" id="AEQ22719.1"/>
    </source>
</evidence>
<reference evidence="1 2" key="1">
    <citation type="journal article" date="2011" name="J. Bacteriol.">
        <title>Complete genome sequence of Acidaminococcus intestini RYC-MR95, a Gram-negative bacterium from the phylum Firmicutes.</title>
        <authorList>
            <person name="D'Auria G."/>
            <person name="Galan J.C."/>
            <person name="Rodriguez-Alcayna M."/>
            <person name="Moya A."/>
            <person name="Baquero F."/>
            <person name="Latorre A."/>
        </authorList>
    </citation>
    <scope>NUCLEOTIDE SEQUENCE [LARGE SCALE GENOMIC DNA]</scope>
    <source>
        <strain evidence="1 2">RyC-MR95</strain>
    </source>
</reference>
<name>G4Q2R3_ACIIR</name>
<dbReference type="STRING" id="568816.Acin_1501"/>
<dbReference type="HOGENOM" id="CLU_2679261_0_0_9"/>
<proteinExistence type="predicted"/>
<accession>G4Q2R3</accession>
<protein>
    <submittedName>
        <fullName evidence="1">Uncharacterized protein</fullName>
    </submittedName>
</protein>
<dbReference type="KEGG" id="ain:Acin_1501"/>
<organism evidence="1 2">
    <name type="scientific">Acidaminococcus intestini (strain RyC-MR95)</name>
    <dbReference type="NCBI Taxonomy" id="568816"/>
    <lineage>
        <taxon>Bacteria</taxon>
        <taxon>Bacillati</taxon>
        <taxon>Bacillota</taxon>
        <taxon>Negativicutes</taxon>
        <taxon>Acidaminococcales</taxon>
        <taxon>Acidaminococcaceae</taxon>
        <taxon>Acidaminococcus</taxon>
    </lineage>
</organism>
<dbReference type="AlphaFoldDB" id="G4Q2R3"/>
<evidence type="ECO:0000313" key="2">
    <source>
        <dbReference type="Proteomes" id="UP000007093"/>
    </source>
</evidence>
<gene>
    <name evidence="1" type="ordered locus">Acin_1501</name>
</gene>